<dbReference type="AlphaFoldDB" id="A0A7M5XJ71"/>
<protein>
    <submittedName>
        <fullName evidence="1">Uncharacterized protein</fullName>
    </submittedName>
</protein>
<proteinExistence type="predicted"/>
<reference evidence="1" key="1">
    <citation type="submission" date="2021-01" db="UniProtKB">
        <authorList>
            <consortium name="EnsemblMetazoa"/>
        </authorList>
    </citation>
    <scope>IDENTIFICATION</scope>
</reference>
<name>A0A7M5XJ71_9CNID</name>
<dbReference type="RefSeq" id="XP_066936842.1">
    <property type="nucleotide sequence ID" value="XM_067080741.1"/>
</dbReference>
<evidence type="ECO:0000313" key="1">
    <source>
        <dbReference type="EnsemblMetazoa" id="CLYHEMP024181.1"/>
    </source>
</evidence>
<dbReference type="GeneID" id="136824768"/>
<dbReference type="InterPro" id="IPR036770">
    <property type="entry name" value="Ankyrin_rpt-contain_sf"/>
</dbReference>
<sequence>MNESQLDEMSLLHMVMMNDKKIVTLKCIDYMLCQGLNINARKRNGLTAAHIDVMDERKDILQLLMAHQMNPRYEDLFRKNPIDYAQQDTKIYHLLRNYFEYGPGAPNIRNGKDTRFFFFKKHTFKKHEAQNA</sequence>
<accession>A0A7M5XJ71</accession>
<dbReference type="SUPFAM" id="SSF48403">
    <property type="entry name" value="Ankyrin repeat"/>
    <property type="match status" value="1"/>
</dbReference>
<keyword evidence="2" id="KW-1185">Reference proteome</keyword>
<dbReference type="EnsemblMetazoa" id="CLYHEMT024181.1">
    <property type="protein sequence ID" value="CLYHEMP024181.1"/>
    <property type="gene ID" value="CLYHEMG024181"/>
</dbReference>
<dbReference type="OrthoDB" id="10254927at2759"/>
<dbReference type="Gene3D" id="1.25.40.20">
    <property type="entry name" value="Ankyrin repeat-containing domain"/>
    <property type="match status" value="1"/>
</dbReference>
<evidence type="ECO:0000313" key="2">
    <source>
        <dbReference type="Proteomes" id="UP000594262"/>
    </source>
</evidence>
<dbReference type="Proteomes" id="UP000594262">
    <property type="component" value="Unplaced"/>
</dbReference>
<organism evidence="1 2">
    <name type="scientific">Clytia hemisphaerica</name>
    <dbReference type="NCBI Taxonomy" id="252671"/>
    <lineage>
        <taxon>Eukaryota</taxon>
        <taxon>Metazoa</taxon>
        <taxon>Cnidaria</taxon>
        <taxon>Hydrozoa</taxon>
        <taxon>Hydroidolina</taxon>
        <taxon>Leptothecata</taxon>
        <taxon>Obeliida</taxon>
        <taxon>Clytiidae</taxon>
        <taxon>Clytia</taxon>
    </lineage>
</organism>